<name>A0ABW4BFF6_9LACO</name>
<keyword evidence="2" id="KW-0012">Acyltransferase</keyword>
<proteinExistence type="predicted"/>
<evidence type="ECO:0000313" key="2">
    <source>
        <dbReference type="EMBL" id="MFD1398427.1"/>
    </source>
</evidence>
<organism evidence="2 3">
    <name type="scientific">Lacticaseibacillus suilingensis</name>
    <dbReference type="NCBI Taxonomy" id="2799577"/>
    <lineage>
        <taxon>Bacteria</taxon>
        <taxon>Bacillati</taxon>
        <taxon>Bacillota</taxon>
        <taxon>Bacilli</taxon>
        <taxon>Lactobacillales</taxon>
        <taxon>Lactobacillaceae</taxon>
        <taxon>Lacticaseibacillus</taxon>
    </lineage>
</organism>
<keyword evidence="3" id="KW-1185">Reference proteome</keyword>
<dbReference type="RefSeq" id="WP_204118802.1">
    <property type="nucleotide sequence ID" value="NZ_BOLV01000008.1"/>
</dbReference>
<dbReference type="GO" id="GO:0016746">
    <property type="term" value="F:acyltransferase activity"/>
    <property type="evidence" value="ECO:0007669"/>
    <property type="project" value="UniProtKB-KW"/>
</dbReference>
<protein>
    <submittedName>
        <fullName evidence="2">GNAT family N-acetyltransferase</fullName>
        <ecNumber evidence="2">2.3.1.-</ecNumber>
    </submittedName>
</protein>
<dbReference type="EC" id="2.3.1.-" evidence="2"/>
<reference evidence="3" key="1">
    <citation type="journal article" date="2019" name="Int. J. Syst. Evol. Microbiol.">
        <title>The Global Catalogue of Microorganisms (GCM) 10K type strain sequencing project: providing services to taxonomists for standard genome sequencing and annotation.</title>
        <authorList>
            <consortium name="The Broad Institute Genomics Platform"/>
            <consortium name="The Broad Institute Genome Sequencing Center for Infectious Disease"/>
            <person name="Wu L."/>
            <person name="Ma J."/>
        </authorList>
    </citation>
    <scope>NUCLEOTIDE SEQUENCE [LARGE SCALE GENOMIC DNA]</scope>
    <source>
        <strain evidence="3">CCM 9110</strain>
    </source>
</reference>
<keyword evidence="2" id="KW-0808">Transferase</keyword>
<evidence type="ECO:0000313" key="3">
    <source>
        <dbReference type="Proteomes" id="UP001597199"/>
    </source>
</evidence>
<dbReference type="Pfam" id="PF13508">
    <property type="entry name" value="Acetyltransf_7"/>
    <property type="match status" value="1"/>
</dbReference>
<feature type="domain" description="N-acetyltransferase" evidence="1">
    <location>
        <begin position="2"/>
        <end position="198"/>
    </location>
</feature>
<gene>
    <name evidence="2" type="ORF">ACFQ41_03820</name>
</gene>
<comment type="caution">
    <text evidence="2">The sequence shown here is derived from an EMBL/GenBank/DDBJ whole genome shotgun (WGS) entry which is preliminary data.</text>
</comment>
<dbReference type="Gene3D" id="3.40.630.30">
    <property type="match status" value="1"/>
</dbReference>
<dbReference type="SUPFAM" id="SSF55729">
    <property type="entry name" value="Acyl-CoA N-acyltransferases (Nat)"/>
    <property type="match status" value="1"/>
</dbReference>
<dbReference type="PROSITE" id="PS51186">
    <property type="entry name" value="GNAT"/>
    <property type="match status" value="1"/>
</dbReference>
<dbReference type="CDD" id="cd04301">
    <property type="entry name" value="NAT_SF"/>
    <property type="match status" value="1"/>
</dbReference>
<dbReference type="InterPro" id="IPR016181">
    <property type="entry name" value="Acyl_CoA_acyltransferase"/>
</dbReference>
<dbReference type="Proteomes" id="UP001597199">
    <property type="component" value="Unassembled WGS sequence"/>
</dbReference>
<sequence>MISIRPLATKDFPQVVTFAIEGMHFDRYFQNPLALRAFGYYFVEHEYANATQALGAYEDGRLVGVLFASETAAPKPHATWPRRLLVASYQRLMHVFAGQGTPAYDAANADMLAAFTAKKAADGEISLLATDPMLQGRGIGSQLLAAFARTAKGKRYFLYTDSDCVYQFYDHRGFIREQTRQIELTLGAKQFPLTCMLYSQIF</sequence>
<evidence type="ECO:0000259" key="1">
    <source>
        <dbReference type="PROSITE" id="PS51186"/>
    </source>
</evidence>
<dbReference type="InterPro" id="IPR000182">
    <property type="entry name" value="GNAT_dom"/>
</dbReference>
<accession>A0ABW4BFF6</accession>
<dbReference type="EMBL" id="JBHTOA010000018">
    <property type="protein sequence ID" value="MFD1398427.1"/>
    <property type="molecule type" value="Genomic_DNA"/>
</dbReference>